<proteinExistence type="predicted"/>
<dbReference type="AlphaFoldDB" id="A0AA37WPN1"/>
<organism evidence="1 2">
    <name type="scientific">Marinibactrum halimedae</name>
    <dbReference type="NCBI Taxonomy" id="1444977"/>
    <lineage>
        <taxon>Bacteria</taxon>
        <taxon>Pseudomonadati</taxon>
        <taxon>Pseudomonadota</taxon>
        <taxon>Gammaproteobacteria</taxon>
        <taxon>Cellvibrionales</taxon>
        <taxon>Cellvibrionaceae</taxon>
        <taxon>Marinibactrum</taxon>
    </lineage>
</organism>
<keyword evidence="2" id="KW-1185">Reference proteome</keyword>
<reference evidence="1 2" key="1">
    <citation type="journal article" date="2014" name="Int. J. Syst. Evol. Microbiol.">
        <title>Complete genome sequence of Corynebacterium casei LMG S-19264T (=DSM 44701T), isolated from a smear-ripened cheese.</title>
        <authorList>
            <consortium name="US DOE Joint Genome Institute (JGI-PGF)"/>
            <person name="Walter F."/>
            <person name="Albersmeier A."/>
            <person name="Kalinowski J."/>
            <person name="Ruckert C."/>
        </authorList>
    </citation>
    <scope>NUCLEOTIDE SEQUENCE [LARGE SCALE GENOMIC DNA]</scope>
    <source>
        <strain evidence="1 2">NBRC 110095</strain>
    </source>
</reference>
<protein>
    <submittedName>
        <fullName evidence="1">Uncharacterized protein</fullName>
    </submittedName>
</protein>
<gene>
    <name evidence="1" type="ORF">GCM10007877_20470</name>
</gene>
<dbReference type="Proteomes" id="UP001156870">
    <property type="component" value="Unassembled WGS sequence"/>
</dbReference>
<accession>A0AA37WPN1</accession>
<sequence>MNQEQLNPEFSLTSNVSISRRTLLDTMFILKGRAPTLSRAIECELRSRSKQKVQSEETFLTVNIDPGTVGQIICELTKFGNDMLRTTTKINQSRSHLKTIIESWMKLAEHILQEAEITESPLH</sequence>
<evidence type="ECO:0000313" key="1">
    <source>
        <dbReference type="EMBL" id="GLS26332.1"/>
    </source>
</evidence>
<dbReference type="EMBL" id="BSPD01000042">
    <property type="protein sequence ID" value="GLS26332.1"/>
    <property type="molecule type" value="Genomic_DNA"/>
</dbReference>
<comment type="caution">
    <text evidence="1">The sequence shown here is derived from an EMBL/GenBank/DDBJ whole genome shotgun (WGS) entry which is preliminary data.</text>
</comment>
<name>A0AA37WPN1_9GAMM</name>
<evidence type="ECO:0000313" key="2">
    <source>
        <dbReference type="Proteomes" id="UP001156870"/>
    </source>
</evidence>
<dbReference type="RefSeq" id="WP_232592404.1">
    <property type="nucleotide sequence ID" value="NZ_BSPD01000042.1"/>
</dbReference>